<feature type="compositionally biased region" description="Acidic residues" evidence="1">
    <location>
        <begin position="541"/>
        <end position="559"/>
    </location>
</feature>
<dbReference type="Proteomes" id="UP000766486">
    <property type="component" value="Unassembled WGS sequence"/>
</dbReference>
<reference evidence="2 3" key="1">
    <citation type="submission" date="2019-06" db="EMBL/GenBank/DDBJ databases">
        <authorList>
            <person name="Broberg M."/>
        </authorList>
    </citation>
    <scope>NUCLEOTIDE SEQUENCE [LARGE SCALE GENOMIC DNA]</scope>
</reference>
<comment type="caution">
    <text evidence="2">The sequence shown here is derived from an EMBL/GenBank/DDBJ whole genome shotgun (WGS) entry which is preliminary data.</text>
</comment>
<name>A0ABY6UXH3_BIOOC</name>
<organism evidence="2 3">
    <name type="scientific">Bionectria ochroleuca</name>
    <name type="common">Gliocladium roseum</name>
    <dbReference type="NCBI Taxonomy" id="29856"/>
    <lineage>
        <taxon>Eukaryota</taxon>
        <taxon>Fungi</taxon>
        <taxon>Dikarya</taxon>
        <taxon>Ascomycota</taxon>
        <taxon>Pezizomycotina</taxon>
        <taxon>Sordariomycetes</taxon>
        <taxon>Hypocreomycetidae</taxon>
        <taxon>Hypocreales</taxon>
        <taxon>Bionectriaceae</taxon>
        <taxon>Clonostachys</taxon>
    </lineage>
</organism>
<evidence type="ECO:0000256" key="1">
    <source>
        <dbReference type="SAM" id="MobiDB-lite"/>
    </source>
</evidence>
<proteinExistence type="predicted"/>
<feature type="region of interest" description="Disordered" evidence="1">
    <location>
        <begin position="536"/>
        <end position="559"/>
    </location>
</feature>
<sequence>MAPFFLELPMEILNQISSALPNSALKELRLTCSFAHTVFRLRFNRVFLSRNKHDLDVFFQVANSETFRHQIVELVWDQSRFCLGKINRHRGLHNLTPFESQYELATELVRFQRDRVTNTGCFTSDDPLFVGGYRISDDCLARFYKSVQLGRETGEQSDHDALALEHNIHRFPSLRRITISHATNGWLFEPFYETPLVRKFPFDFLYSVERSDLPIEPVAPSIPAGALARWGGYSKATHGYRAVFKALAVAKQLQIEELVIETPGGISCGIPYDFFMLGMTSDYLNFIELLRRPQLRRFDLAITTWDERISYQNASHLPKERLKAALREAGSLTHFSFKMNTKYYRRSVDYVPLQALLPVHSWTNLQHFELSHLTVRQRNLANILSALPQSVRSVELSFLHFARRWENFAGLLDEIREKVSWDKRDAEDRPRLCISLRVSGGASTSIAIRVDTEIDNFLYKQGLNPFRGSRAPDGVELGVGTERDVFNPEYEWPRDKSFDWDKKLHQAKRWLSGVFELIEERLINIAEEIELKTEHRHIGELEPEDEESDVELEDEESDG</sequence>
<evidence type="ECO:0008006" key="4">
    <source>
        <dbReference type="Google" id="ProtNLM"/>
    </source>
</evidence>
<evidence type="ECO:0000313" key="3">
    <source>
        <dbReference type="Proteomes" id="UP000766486"/>
    </source>
</evidence>
<keyword evidence="3" id="KW-1185">Reference proteome</keyword>
<protein>
    <recommendedName>
        <fullName evidence="4">F-box domain-containing protein</fullName>
    </recommendedName>
</protein>
<dbReference type="EMBL" id="CABFNS010000897">
    <property type="protein sequence ID" value="VUC34893.1"/>
    <property type="molecule type" value="Genomic_DNA"/>
</dbReference>
<gene>
    <name evidence="2" type="ORF">CLO192961_LOCUS396725</name>
</gene>
<evidence type="ECO:0000313" key="2">
    <source>
        <dbReference type="EMBL" id="VUC34893.1"/>
    </source>
</evidence>
<accession>A0ABY6UXH3</accession>